<name>A0A284RS08_ARMOS</name>
<proteinExistence type="predicted"/>
<sequence>MKHYKTKYAQQAYAPRHHILPSAESKLQDWTYWAMSMKHHFVGDRVLRTHNSENTSDIGGSARPFPHPPSGNRALDLLDFYTG</sequence>
<organism evidence="2 3">
    <name type="scientific">Armillaria ostoyae</name>
    <name type="common">Armillaria root rot fungus</name>
    <dbReference type="NCBI Taxonomy" id="47428"/>
    <lineage>
        <taxon>Eukaryota</taxon>
        <taxon>Fungi</taxon>
        <taxon>Dikarya</taxon>
        <taxon>Basidiomycota</taxon>
        <taxon>Agaricomycotina</taxon>
        <taxon>Agaricomycetes</taxon>
        <taxon>Agaricomycetidae</taxon>
        <taxon>Agaricales</taxon>
        <taxon>Marasmiineae</taxon>
        <taxon>Physalacriaceae</taxon>
        <taxon>Armillaria</taxon>
    </lineage>
</organism>
<gene>
    <name evidence="2" type="ORF">ARMOST_14958</name>
</gene>
<dbReference type="Proteomes" id="UP000219338">
    <property type="component" value="Unassembled WGS sequence"/>
</dbReference>
<reference evidence="3" key="1">
    <citation type="journal article" date="2017" name="Nat. Ecol. Evol.">
        <title>Genome expansion and lineage-specific genetic innovations in the forest pathogenic fungi Armillaria.</title>
        <authorList>
            <person name="Sipos G."/>
            <person name="Prasanna A.N."/>
            <person name="Walter M.C."/>
            <person name="O'Connor E."/>
            <person name="Balint B."/>
            <person name="Krizsan K."/>
            <person name="Kiss B."/>
            <person name="Hess J."/>
            <person name="Varga T."/>
            <person name="Slot J."/>
            <person name="Riley R."/>
            <person name="Boka B."/>
            <person name="Rigling D."/>
            <person name="Barry K."/>
            <person name="Lee J."/>
            <person name="Mihaltcheva S."/>
            <person name="LaButti K."/>
            <person name="Lipzen A."/>
            <person name="Waldron R."/>
            <person name="Moloney N.M."/>
            <person name="Sperisen C."/>
            <person name="Kredics L."/>
            <person name="Vagvoelgyi C."/>
            <person name="Patrignani A."/>
            <person name="Fitzpatrick D."/>
            <person name="Nagy I."/>
            <person name="Doyle S."/>
            <person name="Anderson J.B."/>
            <person name="Grigoriev I.V."/>
            <person name="Gueldener U."/>
            <person name="Muensterkoetter M."/>
            <person name="Nagy L.G."/>
        </authorList>
    </citation>
    <scope>NUCLEOTIDE SEQUENCE [LARGE SCALE GENOMIC DNA]</scope>
    <source>
        <strain evidence="3">C18/9</strain>
    </source>
</reference>
<evidence type="ECO:0000313" key="3">
    <source>
        <dbReference type="Proteomes" id="UP000219338"/>
    </source>
</evidence>
<evidence type="ECO:0000313" key="2">
    <source>
        <dbReference type="EMBL" id="SJL11553.1"/>
    </source>
</evidence>
<protein>
    <submittedName>
        <fullName evidence="2">Uncharacterized protein</fullName>
    </submittedName>
</protein>
<evidence type="ECO:0000256" key="1">
    <source>
        <dbReference type="SAM" id="MobiDB-lite"/>
    </source>
</evidence>
<dbReference type="EMBL" id="FUEG01000014">
    <property type="protein sequence ID" value="SJL11553.1"/>
    <property type="molecule type" value="Genomic_DNA"/>
</dbReference>
<dbReference type="AlphaFoldDB" id="A0A284RS08"/>
<dbReference type="OrthoDB" id="10569533at2759"/>
<accession>A0A284RS08</accession>
<keyword evidence="3" id="KW-1185">Reference proteome</keyword>
<feature type="region of interest" description="Disordered" evidence="1">
    <location>
        <begin position="52"/>
        <end position="71"/>
    </location>
</feature>